<dbReference type="PANTHER" id="PTHR13929">
    <property type="entry name" value="1,4-DIHYDROXY-2-NAPHTHOATE OCTAPRENYLTRANSFERASE"/>
    <property type="match status" value="1"/>
</dbReference>
<feature type="transmembrane region" description="Helical" evidence="9">
    <location>
        <begin position="257"/>
        <end position="281"/>
    </location>
</feature>
<sequence length="282" mass="29557">MSKWILGARLRTLPAAIAPVVVASALAGSDFNWIRATLALMVGVWLQIGVNFANDYSDGVKGTDDDRVGPTRLVASGLATASSVKRAAYISFLIASFAGLWLSLLTSLVLIPIGVIAIAAAWGYTGGKNPYGYRGLGEVSVFIFFGLVATVGSFYVQTENITLMSFVVAIPMGAISCAILTVNNIRDLAKDQVAGKRTVAVRLGDERARRTYVSLLILAHIAAIATFIPATLLTLLAAPLTFSVSKAVLSKATGASLIPVLGKTGKLQLLFAALFAIALAIQ</sequence>
<dbReference type="PIRSF" id="PIRSF005355">
    <property type="entry name" value="UBIAD1"/>
    <property type="match status" value="1"/>
</dbReference>
<dbReference type="UniPathway" id="UPA00079"/>
<dbReference type="HAMAP" id="MF_01937">
    <property type="entry name" value="MenA_1"/>
    <property type="match status" value="1"/>
</dbReference>
<gene>
    <name evidence="10" type="ORF">UFOPK2046_00105</name>
    <name evidence="11" type="ORF">UFOPK2157_00470</name>
    <name evidence="12" type="ORF">UFOPK2228_00221</name>
    <name evidence="13" type="ORF">UFOPK2245_00309</name>
</gene>
<dbReference type="AlphaFoldDB" id="A0A6J6KE13"/>
<protein>
    <submittedName>
        <fullName evidence="13">Unannotated protein</fullName>
    </submittedName>
</protein>
<dbReference type="EMBL" id="CAEZVP010000008">
    <property type="protein sequence ID" value="CAB4626312.1"/>
    <property type="molecule type" value="Genomic_DNA"/>
</dbReference>
<dbReference type="GO" id="GO:0009234">
    <property type="term" value="P:menaquinone biosynthetic process"/>
    <property type="evidence" value="ECO:0007669"/>
    <property type="project" value="UniProtKB-UniPathway"/>
</dbReference>
<keyword evidence="4" id="KW-1003">Cell membrane</keyword>
<dbReference type="EMBL" id="CAEZWK010000003">
    <property type="protein sequence ID" value="CAB4647376.1"/>
    <property type="molecule type" value="Genomic_DNA"/>
</dbReference>
<feature type="transmembrane region" description="Helical" evidence="9">
    <location>
        <begin position="136"/>
        <end position="155"/>
    </location>
</feature>
<name>A0A6J6KE13_9ZZZZ</name>
<evidence type="ECO:0000313" key="10">
    <source>
        <dbReference type="EMBL" id="CAB4626312.1"/>
    </source>
</evidence>
<evidence type="ECO:0000256" key="7">
    <source>
        <dbReference type="ARBA" id="ARBA00022989"/>
    </source>
</evidence>
<dbReference type="GO" id="GO:0046428">
    <property type="term" value="F:1,4-dihydroxy-2-naphthoate polyprenyltransferase activity"/>
    <property type="evidence" value="ECO:0007669"/>
    <property type="project" value="InterPro"/>
</dbReference>
<dbReference type="Gene3D" id="1.10.357.140">
    <property type="entry name" value="UbiA prenyltransferase"/>
    <property type="match status" value="1"/>
</dbReference>
<comment type="subcellular location">
    <subcellularLocation>
        <location evidence="1">Membrane</location>
        <topology evidence="1">Multi-pass membrane protein</topology>
    </subcellularLocation>
</comment>
<dbReference type="InterPro" id="IPR044878">
    <property type="entry name" value="UbiA_sf"/>
</dbReference>
<evidence type="ECO:0000313" key="11">
    <source>
        <dbReference type="EMBL" id="CAB4639237.1"/>
    </source>
</evidence>
<evidence type="ECO:0000256" key="4">
    <source>
        <dbReference type="ARBA" id="ARBA00022475"/>
    </source>
</evidence>
<dbReference type="GO" id="GO:0016020">
    <property type="term" value="C:membrane"/>
    <property type="evidence" value="ECO:0007669"/>
    <property type="project" value="UniProtKB-SubCell"/>
</dbReference>
<dbReference type="GO" id="GO:0042371">
    <property type="term" value="P:vitamin K biosynthetic process"/>
    <property type="evidence" value="ECO:0007669"/>
    <property type="project" value="TreeGrafter"/>
</dbReference>
<feature type="transmembrane region" description="Helical" evidence="9">
    <location>
        <begin position="212"/>
        <end position="237"/>
    </location>
</feature>
<dbReference type="PANTHER" id="PTHR13929:SF0">
    <property type="entry name" value="UBIA PRENYLTRANSFERASE DOMAIN-CONTAINING PROTEIN 1"/>
    <property type="match status" value="1"/>
</dbReference>
<evidence type="ECO:0000256" key="1">
    <source>
        <dbReference type="ARBA" id="ARBA00004141"/>
    </source>
</evidence>
<comment type="pathway">
    <text evidence="2">Quinol/quinone metabolism; menaquinone biosynthesis.</text>
</comment>
<evidence type="ECO:0000256" key="6">
    <source>
        <dbReference type="ARBA" id="ARBA00022692"/>
    </source>
</evidence>
<dbReference type="CDD" id="cd13962">
    <property type="entry name" value="PT_UbiA_UBIAD1"/>
    <property type="match status" value="1"/>
</dbReference>
<dbReference type="NCBIfam" id="TIGR00751">
    <property type="entry name" value="menA"/>
    <property type="match status" value="1"/>
</dbReference>
<proteinExistence type="inferred from homology"/>
<keyword evidence="8 9" id="KW-0472">Membrane</keyword>
<dbReference type="EMBL" id="CAEZWF010000003">
    <property type="protein sequence ID" value="CAB4645514.1"/>
    <property type="molecule type" value="Genomic_DNA"/>
</dbReference>
<evidence type="ECO:0000256" key="2">
    <source>
        <dbReference type="ARBA" id="ARBA00004863"/>
    </source>
</evidence>
<keyword evidence="3" id="KW-0474">Menaquinone biosynthesis</keyword>
<evidence type="ECO:0000256" key="9">
    <source>
        <dbReference type="SAM" id="Phobius"/>
    </source>
</evidence>
<dbReference type="EMBL" id="CAEZVW010000011">
    <property type="protein sequence ID" value="CAB4639237.1"/>
    <property type="molecule type" value="Genomic_DNA"/>
</dbReference>
<feature type="transmembrane region" description="Helical" evidence="9">
    <location>
        <begin position="161"/>
        <end position="182"/>
    </location>
</feature>
<dbReference type="InterPro" id="IPR026046">
    <property type="entry name" value="UBIAD1"/>
</dbReference>
<evidence type="ECO:0000256" key="5">
    <source>
        <dbReference type="ARBA" id="ARBA00022679"/>
    </source>
</evidence>
<keyword evidence="5" id="KW-0808">Transferase</keyword>
<reference evidence="13" key="1">
    <citation type="submission" date="2020-05" db="EMBL/GenBank/DDBJ databases">
        <authorList>
            <person name="Chiriac C."/>
            <person name="Salcher M."/>
            <person name="Ghai R."/>
            <person name="Kavagutti S V."/>
        </authorList>
    </citation>
    <scope>NUCLEOTIDE SEQUENCE</scope>
</reference>
<dbReference type="Pfam" id="PF01040">
    <property type="entry name" value="UbiA"/>
    <property type="match status" value="1"/>
</dbReference>
<feature type="transmembrane region" description="Helical" evidence="9">
    <location>
        <begin position="100"/>
        <end position="124"/>
    </location>
</feature>
<evidence type="ECO:0000313" key="12">
    <source>
        <dbReference type="EMBL" id="CAB4645514.1"/>
    </source>
</evidence>
<dbReference type="NCBIfam" id="NF004751">
    <property type="entry name" value="PRK06080.1-3"/>
    <property type="match status" value="1"/>
</dbReference>
<dbReference type="InterPro" id="IPR004657">
    <property type="entry name" value="MenA"/>
</dbReference>
<evidence type="ECO:0000256" key="8">
    <source>
        <dbReference type="ARBA" id="ARBA00023136"/>
    </source>
</evidence>
<keyword evidence="7 9" id="KW-1133">Transmembrane helix</keyword>
<organism evidence="13">
    <name type="scientific">freshwater metagenome</name>
    <dbReference type="NCBI Taxonomy" id="449393"/>
    <lineage>
        <taxon>unclassified sequences</taxon>
        <taxon>metagenomes</taxon>
        <taxon>ecological metagenomes</taxon>
    </lineage>
</organism>
<evidence type="ECO:0000256" key="3">
    <source>
        <dbReference type="ARBA" id="ARBA00022428"/>
    </source>
</evidence>
<evidence type="ECO:0000313" key="13">
    <source>
        <dbReference type="EMBL" id="CAB4647376.1"/>
    </source>
</evidence>
<dbReference type="InterPro" id="IPR000537">
    <property type="entry name" value="UbiA_prenyltransferase"/>
</dbReference>
<accession>A0A6J6KE13</accession>
<keyword evidence="6 9" id="KW-0812">Transmembrane</keyword>